<dbReference type="Proteomes" id="UP000001568">
    <property type="component" value="Chromosome 6"/>
</dbReference>
<dbReference type="GO" id="GO:0005975">
    <property type="term" value="P:carbohydrate metabolic process"/>
    <property type="evidence" value="ECO:0007669"/>
    <property type="project" value="InterPro"/>
</dbReference>
<evidence type="ECO:0000256" key="5">
    <source>
        <dbReference type="ARBA" id="ARBA00001954"/>
    </source>
</evidence>
<keyword evidence="8 12" id="KW-0479">Metal-binding</keyword>
<evidence type="ECO:0000256" key="2">
    <source>
        <dbReference type="ARBA" id="ARBA00001936"/>
    </source>
</evidence>
<dbReference type="NCBIfam" id="TIGR01163">
    <property type="entry name" value="rpe"/>
    <property type="match status" value="1"/>
</dbReference>
<reference evidence="14 15" key="1">
    <citation type="journal article" date="2007" name="Proc. Natl. Acad. Sci. U.S.A.">
        <title>The tiny eukaryote Ostreococcus provides genomic insights into the paradox of plankton speciation.</title>
        <authorList>
            <person name="Palenik B."/>
            <person name="Grimwood J."/>
            <person name="Aerts A."/>
            <person name="Rouze P."/>
            <person name="Salamov A."/>
            <person name="Putnam N."/>
            <person name="Dupont C."/>
            <person name="Jorgensen R."/>
            <person name="Derelle E."/>
            <person name="Rombauts S."/>
            <person name="Zhou K."/>
            <person name="Otillar R."/>
            <person name="Merchant S.S."/>
            <person name="Podell S."/>
            <person name="Gaasterland T."/>
            <person name="Napoli C."/>
            <person name="Gendler K."/>
            <person name="Manuell A."/>
            <person name="Tai V."/>
            <person name="Vallon O."/>
            <person name="Piganeau G."/>
            <person name="Jancek S."/>
            <person name="Heijde M."/>
            <person name="Jabbari K."/>
            <person name="Bowler C."/>
            <person name="Lohr M."/>
            <person name="Robbens S."/>
            <person name="Werner G."/>
            <person name="Dubchak I."/>
            <person name="Pazour G.J."/>
            <person name="Ren Q."/>
            <person name="Paulsen I."/>
            <person name="Delwiche C."/>
            <person name="Schmutz J."/>
            <person name="Rokhsar D."/>
            <person name="Van de Peer Y."/>
            <person name="Moreau H."/>
            <person name="Grigoriev I.V."/>
        </authorList>
    </citation>
    <scope>NUCLEOTIDE SEQUENCE [LARGE SCALE GENOMIC DNA]</scope>
    <source>
        <strain evidence="14 15">CCE9901</strain>
    </source>
</reference>
<evidence type="ECO:0000256" key="10">
    <source>
        <dbReference type="PIRNR" id="PIRNR001461"/>
    </source>
</evidence>
<comment type="cofactor">
    <cofactor evidence="12">
        <name>a divalent metal cation</name>
        <dbReference type="ChEBI" id="CHEBI:60240"/>
    </cofactor>
    <text evidence="12">Binds 1 divalent metal cation per subunit.</text>
</comment>
<dbReference type="KEGG" id="olu:OSTLU_41053"/>
<evidence type="ECO:0000256" key="3">
    <source>
        <dbReference type="ARBA" id="ARBA00001941"/>
    </source>
</evidence>
<evidence type="ECO:0000256" key="11">
    <source>
        <dbReference type="PIRSR" id="PIRSR001461-1"/>
    </source>
</evidence>
<dbReference type="Gramene" id="ABO96726">
    <property type="protein sequence ID" value="ABO96726"/>
    <property type="gene ID" value="OSTLU_41053"/>
</dbReference>
<keyword evidence="10" id="KW-0119">Carbohydrate metabolism</keyword>
<keyword evidence="15" id="KW-1185">Reference proteome</keyword>
<evidence type="ECO:0000256" key="8">
    <source>
        <dbReference type="ARBA" id="ARBA00022723"/>
    </source>
</evidence>
<dbReference type="NCBIfam" id="NF004076">
    <property type="entry name" value="PRK05581.1-4"/>
    <property type="match status" value="1"/>
</dbReference>
<dbReference type="STRING" id="436017.A4RYQ4"/>
<dbReference type="GO" id="GO:0046872">
    <property type="term" value="F:metal ion binding"/>
    <property type="evidence" value="ECO:0007669"/>
    <property type="project" value="UniProtKB-KW"/>
</dbReference>
<dbReference type="PIRSF" id="PIRSF001461">
    <property type="entry name" value="RPE"/>
    <property type="match status" value="1"/>
</dbReference>
<feature type="active site" description="Proton acceptor" evidence="11">
    <location>
        <position position="41"/>
    </location>
</feature>
<feature type="binding site" evidence="13">
    <location>
        <position position="14"/>
    </location>
    <ligand>
        <name>substrate</name>
    </ligand>
</feature>
<evidence type="ECO:0000256" key="4">
    <source>
        <dbReference type="ARBA" id="ARBA00001947"/>
    </source>
</evidence>
<dbReference type="EMBL" id="CP000586">
    <property type="protein sequence ID" value="ABO96726.1"/>
    <property type="molecule type" value="Genomic_DNA"/>
</dbReference>
<organism evidence="14 15">
    <name type="scientific">Ostreococcus lucimarinus (strain CCE9901)</name>
    <dbReference type="NCBI Taxonomy" id="436017"/>
    <lineage>
        <taxon>Eukaryota</taxon>
        <taxon>Viridiplantae</taxon>
        <taxon>Chlorophyta</taxon>
        <taxon>Mamiellophyceae</taxon>
        <taxon>Mamiellales</taxon>
        <taxon>Bathycoccaceae</taxon>
        <taxon>Ostreococcus</taxon>
    </lineage>
</organism>
<comment type="cofactor">
    <cofactor evidence="3">
        <name>Co(2+)</name>
        <dbReference type="ChEBI" id="CHEBI:48828"/>
    </cofactor>
</comment>
<comment type="cofactor">
    <cofactor evidence="4">
        <name>Zn(2+)</name>
        <dbReference type="ChEBI" id="CHEBI:29105"/>
    </cofactor>
</comment>
<proteinExistence type="inferred from homology"/>
<comment type="cofactor">
    <cofactor evidence="2">
        <name>Mn(2+)</name>
        <dbReference type="ChEBI" id="CHEBI:29035"/>
    </cofactor>
</comment>
<feature type="binding site" evidence="12">
    <location>
        <position position="39"/>
    </location>
    <ligand>
        <name>a divalent metal cation</name>
        <dbReference type="ChEBI" id="CHEBI:60240"/>
    </ligand>
</feature>
<sequence>MSTPYANAPVISPSLLSCDFARMADESRKVIACGADWLHLDVMDGHFVPNLTFGAPVLTSLRPHVPDAYFDVHLMVTNPLDYIEPMAKAKTNMFTFHAEACDGDAGVERACEEVRKAGMEVGIAIKPGTAVDVVHSSVEKGLCDMVLVMTVEPGFGGQKFNPECCEKVKRLRERFPKLKIQVDGGLSASTIDAAAEAGANVIVAGSSVFGSDDWTKAIDVLREGVQKYNSL</sequence>
<dbReference type="EC" id="5.1.3.1" evidence="7 10"/>
<dbReference type="PANTHER" id="PTHR11749">
    <property type="entry name" value="RIBULOSE-5-PHOSPHATE-3-EPIMERASE"/>
    <property type="match status" value="1"/>
</dbReference>
<evidence type="ECO:0000313" key="14">
    <source>
        <dbReference type="EMBL" id="ABO96726.1"/>
    </source>
</evidence>
<dbReference type="OMA" id="CHLMIED"/>
<keyword evidence="12" id="KW-0464">Manganese</keyword>
<evidence type="ECO:0000256" key="9">
    <source>
        <dbReference type="ARBA" id="ARBA00023235"/>
    </source>
</evidence>
<keyword evidence="12" id="KW-0170">Cobalt</keyword>
<dbReference type="RefSeq" id="XP_001418433.1">
    <property type="nucleotide sequence ID" value="XM_001418396.1"/>
</dbReference>
<dbReference type="AlphaFoldDB" id="A4RYQ4"/>
<name>A4RYQ4_OSTLU</name>
<dbReference type="HAMAP" id="MF_02227">
    <property type="entry name" value="RPE"/>
    <property type="match status" value="1"/>
</dbReference>
<feature type="binding site" evidence="13">
    <location>
        <begin position="154"/>
        <end position="157"/>
    </location>
    <ligand>
        <name>substrate</name>
    </ligand>
</feature>
<comment type="similarity">
    <text evidence="6 10">Belongs to the ribulose-phosphate 3-epimerase family.</text>
</comment>
<feature type="binding site" evidence="12">
    <location>
        <position position="41"/>
    </location>
    <ligand>
        <name>a divalent metal cation</name>
        <dbReference type="ChEBI" id="CHEBI:60240"/>
    </ligand>
</feature>
<comment type="catalytic activity">
    <reaction evidence="1 10">
        <text>D-ribulose 5-phosphate = D-xylulose 5-phosphate</text>
        <dbReference type="Rhea" id="RHEA:13677"/>
        <dbReference type="ChEBI" id="CHEBI:57737"/>
        <dbReference type="ChEBI" id="CHEBI:58121"/>
        <dbReference type="EC" id="5.1.3.1"/>
    </reaction>
</comment>
<dbReference type="InterPro" id="IPR000056">
    <property type="entry name" value="Ribul_P_3_epim-like"/>
</dbReference>
<accession>A4RYQ4</accession>
<keyword evidence="9 10" id="KW-0413">Isomerase</keyword>
<dbReference type="CDD" id="cd00429">
    <property type="entry name" value="RPE"/>
    <property type="match status" value="1"/>
</dbReference>
<feature type="binding site" evidence="13">
    <location>
        <position position="185"/>
    </location>
    <ligand>
        <name>substrate</name>
    </ligand>
</feature>
<dbReference type="InterPro" id="IPR013785">
    <property type="entry name" value="Aldolase_TIM"/>
</dbReference>
<feature type="binding site" evidence="12">
    <location>
        <position position="73"/>
    </location>
    <ligand>
        <name>a divalent metal cation</name>
        <dbReference type="ChEBI" id="CHEBI:60240"/>
    </ligand>
</feature>
<dbReference type="InterPro" id="IPR026019">
    <property type="entry name" value="Ribul_P_3_epim"/>
</dbReference>
<feature type="binding site" evidence="13">
    <location>
        <position position="73"/>
    </location>
    <ligand>
        <name>substrate</name>
    </ligand>
</feature>
<dbReference type="eggNOG" id="KOG3111">
    <property type="taxonomic scope" value="Eukaryota"/>
</dbReference>
<dbReference type="InterPro" id="IPR011060">
    <property type="entry name" value="RibuloseP-bd_barrel"/>
</dbReference>
<feature type="binding site" evidence="13">
    <location>
        <begin position="205"/>
        <end position="206"/>
    </location>
    <ligand>
        <name>substrate</name>
    </ligand>
</feature>
<dbReference type="PROSITE" id="PS01085">
    <property type="entry name" value="RIBUL_P_3_EPIMER_1"/>
    <property type="match status" value="1"/>
</dbReference>
<dbReference type="OrthoDB" id="1927044at2759"/>
<feature type="binding site" evidence="12">
    <location>
        <position position="183"/>
    </location>
    <ligand>
        <name>a divalent metal cation</name>
        <dbReference type="ChEBI" id="CHEBI:60240"/>
    </ligand>
</feature>
<dbReference type="Pfam" id="PF00834">
    <property type="entry name" value="Ribul_P_3_epim"/>
    <property type="match status" value="1"/>
</dbReference>
<dbReference type="Gene3D" id="3.20.20.70">
    <property type="entry name" value="Aldolase class I"/>
    <property type="match status" value="1"/>
</dbReference>
<comment type="cofactor">
    <cofactor evidence="5">
        <name>Fe(2+)</name>
        <dbReference type="ChEBI" id="CHEBI:29033"/>
    </cofactor>
</comment>
<dbReference type="PROSITE" id="PS01086">
    <property type="entry name" value="RIBUL_P_3_EPIMER_2"/>
    <property type="match status" value="1"/>
</dbReference>
<dbReference type="SUPFAM" id="SSF51366">
    <property type="entry name" value="Ribulose-phoshate binding barrel"/>
    <property type="match status" value="1"/>
</dbReference>
<keyword evidence="12" id="KW-0862">Zinc</keyword>
<evidence type="ECO:0000256" key="6">
    <source>
        <dbReference type="ARBA" id="ARBA00009541"/>
    </source>
</evidence>
<feature type="active site" description="Proton donor" evidence="11">
    <location>
        <position position="183"/>
    </location>
</feature>
<gene>
    <name evidence="14" type="ORF">OSTLU_41053</name>
</gene>
<evidence type="ECO:0000256" key="13">
    <source>
        <dbReference type="PIRSR" id="PIRSR001461-3"/>
    </source>
</evidence>
<dbReference type="GeneID" id="5002226"/>
<evidence type="ECO:0000256" key="7">
    <source>
        <dbReference type="ARBA" id="ARBA00013188"/>
    </source>
</evidence>
<dbReference type="HOGENOM" id="CLU_054856_0_1_1"/>
<dbReference type="GO" id="GO:0004750">
    <property type="term" value="F:D-ribulose-phosphate 3-epimerase activity"/>
    <property type="evidence" value="ECO:0007669"/>
    <property type="project" value="UniProtKB-EC"/>
</dbReference>
<evidence type="ECO:0000256" key="12">
    <source>
        <dbReference type="PIRSR" id="PIRSR001461-2"/>
    </source>
</evidence>
<dbReference type="GO" id="GO:0006098">
    <property type="term" value="P:pentose-phosphate shunt"/>
    <property type="evidence" value="ECO:0007669"/>
    <property type="project" value="InterPro"/>
</dbReference>
<dbReference type="FunFam" id="3.20.20.70:FF:000171">
    <property type="entry name" value="Ribulose-phosphate 3-epimerase"/>
    <property type="match status" value="1"/>
</dbReference>
<evidence type="ECO:0000256" key="1">
    <source>
        <dbReference type="ARBA" id="ARBA00001782"/>
    </source>
</evidence>
<evidence type="ECO:0000313" key="15">
    <source>
        <dbReference type="Proteomes" id="UP000001568"/>
    </source>
</evidence>
<protein>
    <recommendedName>
        <fullName evidence="7 10">Ribulose-phosphate 3-epimerase</fullName>
        <ecNumber evidence="7 10">5.1.3.1</ecNumber>
    </recommendedName>
</protein>